<evidence type="ECO:0000313" key="3">
    <source>
        <dbReference type="Proteomes" id="UP000257039"/>
    </source>
</evidence>
<comment type="caution">
    <text evidence="2">The sequence shown here is derived from an EMBL/GenBank/DDBJ whole genome shotgun (WGS) entry which is preliminary data.</text>
</comment>
<keyword evidence="1" id="KW-1133">Transmembrane helix</keyword>
<dbReference type="PIRSF" id="PIRSF005610">
    <property type="entry name" value="SirB"/>
    <property type="match status" value="1"/>
</dbReference>
<dbReference type="GO" id="GO:0005886">
    <property type="term" value="C:plasma membrane"/>
    <property type="evidence" value="ECO:0007669"/>
    <property type="project" value="TreeGrafter"/>
</dbReference>
<proteinExistence type="predicted"/>
<dbReference type="RefSeq" id="WP_094787289.1">
    <property type="nucleotide sequence ID" value="NZ_JAEVHG010000019.1"/>
</dbReference>
<keyword evidence="3" id="KW-1185">Reference proteome</keyword>
<name>A0A4P9VLA6_9GAMM</name>
<sequence length="129" mass="14584">MSYLLWKHIHLTCVVLTFISFSVRAYGMLTVSPWLNSRIARILPHIIDTVLLVSAIVLTIILHQYPFVYGWLTAKVCALIVYILLGTVALKRGKTYQLRLFALIGAYLAFFYIVAVALTRSPNLGLLPF</sequence>
<dbReference type="EMBL" id="NDXW01000001">
    <property type="protein sequence ID" value="RDH44073.1"/>
    <property type="molecule type" value="Genomic_DNA"/>
</dbReference>
<dbReference type="PANTHER" id="PTHR39594">
    <property type="entry name" value="PROTEIN YCHQ"/>
    <property type="match status" value="1"/>
</dbReference>
<feature type="transmembrane region" description="Helical" evidence="1">
    <location>
        <begin position="68"/>
        <end position="88"/>
    </location>
</feature>
<feature type="transmembrane region" description="Helical" evidence="1">
    <location>
        <begin position="6"/>
        <end position="27"/>
    </location>
</feature>
<evidence type="ECO:0000256" key="1">
    <source>
        <dbReference type="SAM" id="Phobius"/>
    </source>
</evidence>
<reference evidence="2 3" key="1">
    <citation type="submission" date="2017-04" db="EMBL/GenBank/DDBJ databases">
        <title>Draft genome sequence of Zooshikella ganghwensis VG4 isolated from Red Sea sediments.</title>
        <authorList>
            <person name="Rehman Z."/>
            <person name="Alam I."/>
            <person name="Kamau A."/>
            <person name="Bajic V."/>
            <person name="Leiknes T."/>
        </authorList>
    </citation>
    <scope>NUCLEOTIDE SEQUENCE [LARGE SCALE GENOMIC DNA]</scope>
    <source>
        <strain evidence="2 3">VG4</strain>
    </source>
</reference>
<gene>
    <name evidence="2" type="ORF">B9G39_11785</name>
</gene>
<keyword evidence="1" id="KW-0812">Transmembrane</keyword>
<feature type="transmembrane region" description="Helical" evidence="1">
    <location>
        <begin position="100"/>
        <end position="119"/>
    </location>
</feature>
<evidence type="ECO:0000313" key="2">
    <source>
        <dbReference type="EMBL" id="RDH44073.1"/>
    </source>
</evidence>
<organism evidence="2 3">
    <name type="scientific">Zooshikella ganghwensis</name>
    <dbReference type="NCBI Taxonomy" id="202772"/>
    <lineage>
        <taxon>Bacteria</taxon>
        <taxon>Pseudomonadati</taxon>
        <taxon>Pseudomonadota</taxon>
        <taxon>Gammaproteobacteria</taxon>
        <taxon>Oceanospirillales</taxon>
        <taxon>Zooshikellaceae</taxon>
        <taxon>Zooshikella</taxon>
    </lineage>
</organism>
<keyword evidence="1" id="KW-0472">Membrane</keyword>
<dbReference type="Pfam" id="PF04247">
    <property type="entry name" value="SirB"/>
    <property type="match status" value="1"/>
</dbReference>
<dbReference type="AlphaFoldDB" id="A0A4P9VLA6"/>
<dbReference type="Proteomes" id="UP000257039">
    <property type="component" value="Unassembled WGS sequence"/>
</dbReference>
<dbReference type="PANTHER" id="PTHR39594:SF1">
    <property type="entry name" value="PROTEIN YCHQ"/>
    <property type="match status" value="1"/>
</dbReference>
<feature type="transmembrane region" description="Helical" evidence="1">
    <location>
        <begin position="39"/>
        <end position="62"/>
    </location>
</feature>
<accession>A0A4P9VLA6</accession>
<dbReference type="InterPro" id="IPR007360">
    <property type="entry name" value="SirB"/>
</dbReference>
<protein>
    <submittedName>
        <fullName evidence="2">Regulator SirB</fullName>
    </submittedName>
</protein>